<comment type="similarity">
    <text evidence="1">Belongs to the glycosyl hydrolase 10 (cellulase F) family.</text>
</comment>
<dbReference type="EMBL" id="JBAMIC010000008">
    <property type="protein sequence ID" value="KAK7104995.1"/>
    <property type="molecule type" value="Genomic_DNA"/>
</dbReference>
<dbReference type="Gene3D" id="2.60.120.260">
    <property type="entry name" value="Galactose-binding domain-like"/>
    <property type="match status" value="1"/>
</dbReference>
<dbReference type="InterPro" id="IPR001000">
    <property type="entry name" value="GH10_dom"/>
</dbReference>
<dbReference type="Pfam" id="PF00331">
    <property type="entry name" value="Glyco_hydro_10"/>
    <property type="match status" value="1"/>
</dbReference>
<keyword evidence="7" id="KW-0732">Signal</keyword>
<dbReference type="PANTHER" id="PTHR31490:SF1">
    <property type="entry name" value="ENDO-1,4-BETA-XYLANASE 1"/>
    <property type="match status" value="1"/>
</dbReference>
<dbReference type="Gene3D" id="3.20.20.80">
    <property type="entry name" value="Glycosidases"/>
    <property type="match status" value="1"/>
</dbReference>
<name>A0AAN9BKM2_9CAEN</name>
<evidence type="ECO:0000313" key="10">
    <source>
        <dbReference type="Proteomes" id="UP001374579"/>
    </source>
</evidence>
<keyword evidence="3" id="KW-0378">Hydrolase</keyword>
<dbReference type="InterPro" id="IPR044846">
    <property type="entry name" value="GH10"/>
</dbReference>
<proteinExistence type="inferred from homology"/>
<dbReference type="InterPro" id="IPR003305">
    <property type="entry name" value="CenC_carb-bd"/>
</dbReference>
<dbReference type="PROSITE" id="PS51760">
    <property type="entry name" value="GH10_2"/>
    <property type="match status" value="1"/>
</dbReference>
<keyword evidence="4" id="KW-0119">Carbohydrate metabolism</keyword>
<evidence type="ECO:0000256" key="4">
    <source>
        <dbReference type="ARBA" id="ARBA00023277"/>
    </source>
</evidence>
<feature type="chain" id="PRO_5043023382" description="GH10 domain-containing protein" evidence="7">
    <location>
        <begin position="20"/>
        <end position="565"/>
    </location>
</feature>
<sequence length="565" mass="63256">MMILGNLIALAALSALTAGELLQNADFESLDHWDCWNSHCTLSSDRHSGQHSLKITGRSKGSDGPSQYIQVTGGQVYNAGVWVKLLNDHAGQNIELMNNYEFTDGSGKYEIVARHANAKTSDGWIHLQGTFTAPTNKPIKRLRPYIQSGPEGSVGFLADSATITPASGSGGHVTFTDLNHVIDQQRKSNIVLHVTTAAGINKNDVKIHVLQKKKSFPFGTAVNSWKYNSKVAGGKYGDFVHNHFNWMVPESALKWMIIEPQRGHKDYDLALKMIHSVKSHGLKVRGHNLVWSVDALVQNWVKALSGNTLRTEVKNHIEETMSKTRGLLEHWDVNNENLHGTWYQDRLHDPDYDLELFRIAHHADSSVKLFLNEYDVVAAGSETNDYLAQAQRFKKANVGLYGMGVQCHFGSEQEPDPTVIKGRLDILAQAGIPIWVTELDVMAQDENKRADFYEKALRALYGHPAVEGIMFWGFWDQAHWRGEKAALVKGNDLQMTAAGRRVFDLLENQWMTDETHTLSGSQMTVRGFHGDYEVHVIYQGRELSNLKQTFTLGKGSHTVNINVHK</sequence>
<evidence type="ECO:0000256" key="2">
    <source>
        <dbReference type="ARBA" id="ARBA00022737"/>
    </source>
</evidence>
<evidence type="ECO:0000256" key="6">
    <source>
        <dbReference type="SAM" id="MobiDB-lite"/>
    </source>
</evidence>
<dbReference type="SUPFAM" id="SSF49785">
    <property type="entry name" value="Galactose-binding domain-like"/>
    <property type="match status" value="1"/>
</dbReference>
<keyword evidence="5" id="KW-0624">Polysaccharide degradation</keyword>
<keyword evidence="10" id="KW-1185">Reference proteome</keyword>
<evidence type="ECO:0000256" key="3">
    <source>
        <dbReference type="ARBA" id="ARBA00022801"/>
    </source>
</evidence>
<protein>
    <recommendedName>
        <fullName evidence="8">GH10 domain-containing protein</fullName>
    </recommendedName>
</protein>
<gene>
    <name evidence="9" type="ORF">V1264_019624</name>
</gene>
<dbReference type="GO" id="GO:0000272">
    <property type="term" value="P:polysaccharide catabolic process"/>
    <property type="evidence" value="ECO:0007669"/>
    <property type="project" value="UniProtKB-KW"/>
</dbReference>
<accession>A0AAN9BKM2</accession>
<dbReference type="SUPFAM" id="SSF51445">
    <property type="entry name" value="(Trans)glycosidases"/>
    <property type="match status" value="1"/>
</dbReference>
<feature type="signal peptide" evidence="7">
    <location>
        <begin position="1"/>
        <end position="19"/>
    </location>
</feature>
<feature type="region of interest" description="Disordered" evidence="6">
    <location>
        <begin position="43"/>
        <end position="65"/>
    </location>
</feature>
<evidence type="ECO:0000256" key="1">
    <source>
        <dbReference type="ARBA" id="ARBA00007495"/>
    </source>
</evidence>
<dbReference type="Proteomes" id="UP001374579">
    <property type="component" value="Unassembled WGS sequence"/>
</dbReference>
<evidence type="ECO:0000313" key="9">
    <source>
        <dbReference type="EMBL" id="KAK7104995.1"/>
    </source>
</evidence>
<keyword evidence="2" id="KW-0677">Repeat</keyword>
<dbReference type="InterPro" id="IPR017853">
    <property type="entry name" value="GH"/>
</dbReference>
<dbReference type="SMART" id="SM00633">
    <property type="entry name" value="Glyco_10"/>
    <property type="match status" value="1"/>
</dbReference>
<evidence type="ECO:0000256" key="5">
    <source>
        <dbReference type="ARBA" id="ARBA00023326"/>
    </source>
</evidence>
<comment type="caution">
    <text evidence="9">The sequence shown here is derived from an EMBL/GenBank/DDBJ whole genome shotgun (WGS) entry which is preliminary data.</text>
</comment>
<evidence type="ECO:0000259" key="8">
    <source>
        <dbReference type="PROSITE" id="PS51760"/>
    </source>
</evidence>
<dbReference type="GO" id="GO:0031176">
    <property type="term" value="F:endo-1,4-beta-xylanase activity"/>
    <property type="evidence" value="ECO:0007669"/>
    <property type="project" value="UniProtKB-ARBA"/>
</dbReference>
<evidence type="ECO:0000256" key="7">
    <source>
        <dbReference type="SAM" id="SignalP"/>
    </source>
</evidence>
<organism evidence="9 10">
    <name type="scientific">Littorina saxatilis</name>
    <dbReference type="NCBI Taxonomy" id="31220"/>
    <lineage>
        <taxon>Eukaryota</taxon>
        <taxon>Metazoa</taxon>
        <taxon>Spiralia</taxon>
        <taxon>Lophotrochozoa</taxon>
        <taxon>Mollusca</taxon>
        <taxon>Gastropoda</taxon>
        <taxon>Caenogastropoda</taxon>
        <taxon>Littorinimorpha</taxon>
        <taxon>Littorinoidea</taxon>
        <taxon>Littorinidae</taxon>
        <taxon>Littorina</taxon>
    </lineage>
</organism>
<dbReference type="AlphaFoldDB" id="A0AAN9BKM2"/>
<dbReference type="PANTHER" id="PTHR31490">
    <property type="entry name" value="GLYCOSYL HYDROLASE"/>
    <property type="match status" value="1"/>
</dbReference>
<dbReference type="Pfam" id="PF02018">
    <property type="entry name" value="CBM_4_9"/>
    <property type="match status" value="1"/>
</dbReference>
<feature type="domain" description="GH10" evidence="8">
    <location>
        <begin position="201"/>
        <end position="505"/>
    </location>
</feature>
<reference evidence="9 10" key="1">
    <citation type="submission" date="2024-02" db="EMBL/GenBank/DDBJ databases">
        <title>Chromosome-scale genome assembly of the rough periwinkle Littorina saxatilis.</title>
        <authorList>
            <person name="De Jode A."/>
            <person name="Faria R."/>
            <person name="Formenti G."/>
            <person name="Sims Y."/>
            <person name="Smith T.P."/>
            <person name="Tracey A."/>
            <person name="Wood J.M.D."/>
            <person name="Zagrodzka Z.B."/>
            <person name="Johannesson K."/>
            <person name="Butlin R.K."/>
            <person name="Leder E.H."/>
        </authorList>
    </citation>
    <scope>NUCLEOTIDE SEQUENCE [LARGE SCALE GENOMIC DNA]</scope>
    <source>
        <strain evidence="9">Snail1</strain>
        <tissue evidence="9">Muscle</tissue>
    </source>
</reference>
<dbReference type="InterPro" id="IPR008979">
    <property type="entry name" value="Galactose-bd-like_sf"/>
</dbReference>